<dbReference type="RefSeq" id="XP_067766861.1">
    <property type="nucleotide sequence ID" value="XM_067905544.1"/>
</dbReference>
<keyword evidence="2" id="KW-1185">Reference proteome</keyword>
<accession>A0A9P8LXZ2</accession>
<evidence type="ECO:0000313" key="2">
    <source>
        <dbReference type="Proteomes" id="UP000018208"/>
    </source>
</evidence>
<sequence>MEQCIYIYKVYICENSFPSVYCLFMQICYVSEWTPGPELHEATMRTGTSAVHREGLGAGNWDMQVHRNNTSRKLTLQGSKQALGALTTPNDVKKQVRFPDSLACSQEFTQGIPSRASLSQATSWKLVWAALQQFCDQPRHQVGSNHRYKPVFALGIMKQGSNRTQCQVFQAKI</sequence>
<comment type="caution">
    <text evidence="1">The sequence shown here is derived from an EMBL/GenBank/DDBJ whole genome shotgun (WGS) entry which is preliminary data.</text>
</comment>
<dbReference type="Proteomes" id="UP000018208">
    <property type="component" value="Unassembled WGS sequence"/>
</dbReference>
<gene>
    <name evidence="1" type="ORF">SS50377_21632</name>
</gene>
<reference evidence="1 2" key="1">
    <citation type="journal article" date="2014" name="PLoS Genet.">
        <title>The Genome of Spironucleus salmonicida Highlights a Fish Pathogen Adapted to Fluctuating Environments.</title>
        <authorList>
            <person name="Xu F."/>
            <person name="Jerlstrom-Hultqvist J."/>
            <person name="Einarsson E."/>
            <person name="Astvaldsson A."/>
            <person name="Svard S.G."/>
            <person name="Andersson J.O."/>
        </authorList>
    </citation>
    <scope>NUCLEOTIDE SEQUENCE [LARGE SCALE GENOMIC DNA]</scope>
    <source>
        <strain evidence="1 2">ATCC 50377</strain>
    </source>
</reference>
<protein>
    <submittedName>
        <fullName evidence="1">Uncharacterized protein</fullName>
    </submittedName>
</protein>
<name>A0A9P8LXZ2_9EUKA</name>
<dbReference type="GeneID" id="94295655"/>
<organism evidence="1 2">
    <name type="scientific">Spironucleus salmonicida</name>
    <dbReference type="NCBI Taxonomy" id="348837"/>
    <lineage>
        <taxon>Eukaryota</taxon>
        <taxon>Metamonada</taxon>
        <taxon>Diplomonadida</taxon>
        <taxon>Hexamitidae</taxon>
        <taxon>Hexamitinae</taxon>
        <taxon>Spironucleus</taxon>
    </lineage>
</organism>
<dbReference type="KEGG" id="ssao:94295655"/>
<dbReference type="EMBL" id="AUWU02000002">
    <property type="protein sequence ID" value="KAH0576088.1"/>
    <property type="molecule type" value="Genomic_DNA"/>
</dbReference>
<proteinExistence type="predicted"/>
<dbReference type="AlphaFoldDB" id="A0A9P8LXZ2"/>
<evidence type="ECO:0000313" key="1">
    <source>
        <dbReference type="EMBL" id="KAH0576088.1"/>
    </source>
</evidence>